<feature type="compositionally biased region" description="Basic and acidic residues" evidence="1">
    <location>
        <begin position="150"/>
        <end position="164"/>
    </location>
</feature>
<keyword evidence="2" id="KW-0472">Membrane</keyword>
<feature type="region of interest" description="Disordered" evidence="1">
    <location>
        <begin position="138"/>
        <end position="164"/>
    </location>
</feature>
<dbReference type="RefSeq" id="WP_123041734.1">
    <property type="nucleotide sequence ID" value="NZ_CP033433.1"/>
</dbReference>
<dbReference type="Proteomes" id="UP000269097">
    <property type="component" value="Chromosome"/>
</dbReference>
<dbReference type="KEGG" id="coh:EAV92_14310"/>
<keyword evidence="2" id="KW-0812">Transmembrane</keyword>
<accession>A0A3G3JZG9</accession>
<feature type="transmembrane region" description="Helical" evidence="2">
    <location>
        <begin position="74"/>
        <end position="91"/>
    </location>
</feature>
<proteinExistence type="predicted"/>
<evidence type="ECO:0000256" key="1">
    <source>
        <dbReference type="SAM" id="MobiDB-lite"/>
    </source>
</evidence>
<keyword evidence="4" id="KW-1185">Reference proteome</keyword>
<feature type="transmembrane region" description="Helical" evidence="2">
    <location>
        <begin position="106"/>
        <end position="126"/>
    </location>
</feature>
<name>A0A3G3JZG9_9BACL</name>
<evidence type="ECO:0000313" key="3">
    <source>
        <dbReference type="EMBL" id="AYQ73650.1"/>
    </source>
</evidence>
<keyword evidence="2" id="KW-1133">Transmembrane helix</keyword>
<evidence type="ECO:0000256" key="2">
    <source>
        <dbReference type="SAM" id="Phobius"/>
    </source>
</evidence>
<dbReference type="EMBL" id="CP033433">
    <property type="protein sequence ID" value="AYQ73650.1"/>
    <property type="molecule type" value="Genomic_DNA"/>
</dbReference>
<sequence>MRQGLLLTGLGIAVWGVATLFFRLIGSWVLVAPGEAHFGSSLFLLELLTLLILIGLAVAVRLKWFPERGSATRFGYTAAAIGLLLDTFSVWRRDTVFPAFSEGQHHAFAIWMTLGYALMLIVPAAVDRLIREKPAITAADSPETDAQTHPAEEGIRDADADRTT</sequence>
<reference evidence="3 4" key="1">
    <citation type="submission" date="2018-10" db="EMBL/GenBank/DDBJ databases">
        <title>Genome Sequence of Cohnella sp.</title>
        <authorList>
            <person name="Srinivasan S."/>
            <person name="Kim M.K."/>
        </authorList>
    </citation>
    <scope>NUCLEOTIDE SEQUENCE [LARGE SCALE GENOMIC DNA]</scope>
    <source>
        <strain evidence="3 4">18JY8-7</strain>
    </source>
</reference>
<protein>
    <recommendedName>
        <fullName evidence="5">DUF5367 domain-containing protein</fullName>
    </recommendedName>
</protein>
<evidence type="ECO:0008006" key="5">
    <source>
        <dbReference type="Google" id="ProtNLM"/>
    </source>
</evidence>
<evidence type="ECO:0000313" key="4">
    <source>
        <dbReference type="Proteomes" id="UP000269097"/>
    </source>
</evidence>
<feature type="transmembrane region" description="Helical" evidence="2">
    <location>
        <begin position="7"/>
        <end position="30"/>
    </location>
</feature>
<feature type="transmembrane region" description="Helical" evidence="2">
    <location>
        <begin position="42"/>
        <end position="62"/>
    </location>
</feature>
<gene>
    <name evidence="3" type="ORF">EAV92_14310</name>
</gene>
<organism evidence="3 4">
    <name type="scientific">Cohnella candidum</name>
    <dbReference type="NCBI Taxonomy" id="2674991"/>
    <lineage>
        <taxon>Bacteria</taxon>
        <taxon>Bacillati</taxon>
        <taxon>Bacillota</taxon>
        <taxon>Bacilli</taxon>
        <taxon>Bacillales</taxon>
        <taxon>Paenibacillaceae</taxon>
        <taxon>Cohnella</taxon>
    </lineage>
</organism>
<dbReference type="AlphaFoldDB" id="A0A3G3JZG9"/>